<keyword evidence="4 7" id="KW-0540">Nuclease</keyword>
<keyword evidence="7" id="KW-0235">DNA replication</keyword>
<keyword evidence="7" id="KW-0233">DNA recombination</keyword>
<dbReference type="AlphaFoldDB" id="A0A1Q2CXW5"/>
<dbReference type="InterPro" id="IPR029052">
    <property type="entry name" value="Metallo-depent_PP-like"/>
</dbReference>
<dbReference type="GO" id="GO:0008408">
    <property type="term" value="F:3'-5' exonuclease activity"/>
    <property type="evidence" value="ECO:0007669"/>
    <property type="project" value="InterPro"/>
</dbReference>
<dbReference type="Pfam" id="PF12320">
    <property type="entry name" value="SbcD_C"/>
    <property type="match status" value="1"/>
</dbReference>
<evidence type="ECO:0000256" key="2">
    <source>
        <dbReference type="ARBA" id="ARBA00011322"/>
    </source>
</evidence>
<protein>
    <recommendedName>
        <fullName evidence="3 7">Nuclease SbcCD subunit D</fullName>
    </recommendedName>
</protein>
<proteinExistence type="inferred from homology"/>
<dbReference type="NCBIfam" id="TIGR00619">
    <property type="entry name" value="sbcd"/>
    <property type="match status" value="1"/>
</dbReference>
<dbReference type="GO" id="GO:0006260">
    <property type="term" value="P:DNA replication"/>
    <property type="evidence" value="ECO:0007669"/>
    <property type="project" value="UniProtKB-KW"/>
</dbReference>
<comment type="function">
    <text evidence="7">SbcCD cleaves DNA hairpin structures. These structures can inhibit DNA replication and are intermediates in certain DNA recombination reactions. The complex acts as a 3'-&gt;5' double strand exonuclease that can open hairpins. It also has a 5' single-strand endonuclease activity.</text>
</comment>
<keyword evidence="5 7" id="KW-0378">Hydrolase</keyword>
<comment type="subunit">
    <text evidence="2 7">Heterodimer of SbcC and SbcD.</text>
</comment>
<feature type="domain" description="Nuclease SbcCD subunit D C-terminal" evidence="9">
    <location>
        <begin position="279"/>
        <end position="361"/>
    </location>
</feature>
<evidence type="ECO:0000256" key="4">
    <source>
        <dbReference type="ARBA" id="ARBA00022722"/>
    </source>
</evidence>
<keyword evidence="6 7" id="KW-0269">Exonuclease</keyword>
<sequence>MKFLHTADWHVGKTLKGRNRLDEQRAVLAEIIDVALREEVDAILIAGDLYDTAAPSADAQRLVNSALLKLATSGIEVVVIAGNHDHARSFEALRQLMAAAGIEYTGQVRAAQEGGVHRFTARSTGEEAVVALLPFVSRRHIVGSEEIVTGTPSENAGRYEQSVRDIIAALAESFRADTVNIVMAHLTCTGGVMGGGEREAQSIFEYHVSAQSFPINSHYVALGHLHRRQQIPAPAPVHYSGAPLAVDFGEQENTSVVCLVEVSPTTPAKVTDIPITAGRRLRTVSGTVELLKAASADYGDDYLRVIVEERTRAGLRDEVLDALPNALEVRIHPDFAQTEQRHTAQHTTRSPRDLFAAYCDEVGIEDPRLTALFSDLLDETTGVN</sequence>
<dbReference type="PANTHER" id="PTHR30337">
    <property type="entry name" value="COMPONENT OF ATP-DEPENDENT DSDNA EXONUCLEASE"/>
    <property type="match status" value="1"/>
</dbReference>
<dbReference type="EMBL" id="CP019607">
    <property type="protein sequence ID" value="AQP50923.1"/>
    <property type="molecule type" value="Genomic_DNA"/>
</dbReference>
<dbReference type="Proteomes" id="UP000188235">
    <property type="component" value="Chromosome"/>
</dbReference>
<feature type="domain" description="Calcineurin-like phosphoesterase" evidence="8">
    <location>
        <begin position="1"/>
        <end position="227"/>
    </location>
</feature>
<dbReference type="SUPFAM" id="SSF56300">
    <property type="entry name" value="Metallo-dependent phosphatases"/>
    <property type="match status" value="1"/>
</dbReference>
<dbReference type="CDD" id="cd00840">
    <property type="entry name" value="MPP_Mre11_N"/>
    <property type="match status" value="1"/>
</dbReference>
<dbReference type="OrthoDB" id="9773856at2"/>
<dbReference type="RefSeq" id="WP_077349735.1">
    <property type="nucleotide sequence ID" value="NZ_CP019607.1"/>
</dbReference>
<dbReference type="InterPro" id="IPR041796">
    <property type="entry name" value="Mre11_N"/>
</dbReference>
<dbReference type="KEGG" id="tfa:BW733_08870"/>
<evidence type="ECO:0000256" key="3">
    <source>
        <dbReference type="ARBA" id="ARBA00013365"/>
    </source>
</evidence>
<dbReference type="Pfam" id="PF00149">
    <property type="entry name" value="Metallophos"/>
    <property type="match status" value="1"/>
</dbReference>
<dbReference type="STRING" id="399497.BW733_08870"/>
<gene>
    <name evidence="7" type="primary">sbcD</name>
    <name evidence="10" type="ORF">BW733_08870</name>
</gene>
<reference evidence="10 11" key="1">
    <citation type="journal article" date="2008" name="Int. J. Syst. Evol. Microbiol.">
        <title>Tessaracoccus flavescens sp. nov., isolated from marine sediment.</title>
        <authorList>
            <person name="Lee D.W."/>
            <person name="Lee S.D."/>
        </authorList>
    </citation>
    <scope>NUCLEOTIDE SEQUENCE [LARGE SCALE GENOMIC DNA]</scope>
    <source>
        <strain evidence="10 11">SST-39T</strain>
    </source>
</reference>
<dbReference type="Gene3D" id="3.60.21.10">
    <property type="match status" value="1"/>
</dbReference>
<comment type="similarity">
    <text evidence="1 7">Belongs to the SbcD family.</text>
</comment>
<dbReference type="InterPro" id="IPR004843">
    <property type="entry name" value="Calcineurin-like_PHP"/>
</dbReference>
<keyword evidence="11" id="KW-1185">Reference proteome</keyword>
<evidence type="ECO:0000313" key="10">
    <source>
        <dbReference type="EMBL" id="AQP50923.1"/>
    </source>
</evidence>
<name>A0A1Q2CXW5_9ACTN</name>
<evidence type="ECO:0000259" key="9">
    <source>
        <dbReference type="Pfam" id="PF12320"/>
    </source>
</evidence>
<dbReference type="InterPro" id="IPR004593">
    <property type="entry name" value="SbcD"/>
</dbReference>
<evidence type="ECO:0000256" key="7">
    <source>
        <dbReference type="RuleBase" id="RU363069"/>
    </source>
</evidence>
<evidence type="ECO:0000256" key="6">
    <source>
        <dbReference type="ARBA" id="ARBA00022839"/>
    </source>
</evidence>
<dbReference type="PANTHER" id="PTHR30337:SF0">
    <property type="entry name" value="NUCLEASE SBCCD SUBUNIT D"/>
    <property type="match status" value="1"/>
</dbReference>
<evidence type="ECO:0000256" key="5">
    <source>
        <dbReference type="ARBA" id="ARBA00022801"/>
    </source>
</evidence>
<dbReference type="InterPro" id="IPR026843">
    <property type="entry name" value="SbcD_C"/>
</dbReference>
<dbReference type="GO" id="GO:0004519">
    <property type="term" value="F:endonuclease activity"/>
    <property type="evidence" value="ECO:0007669"/>
    <property type="project" value="UniProtKB-KW"/>
</dbReference>
<accession>A0A1Q2CXW5</accession>
<evidence type="ECO:0000313" key="11">
    <source>
        <dbReference type="Proteomes" id="UP000188235"/>
    </source>
</evidence>
<dbReference type="InterPro" id="IPR050535">
    <property type="entry name" value="DNA_Repair-Maintenance_Comp"/>
</dbReference>
<organism evidence="10 11">
    <name type="scientific">Tessaracoccus flavescens</name>
    <dbReference type="NCBI Taxonomy" id="399497"/>
    <lineage>
        <taxon>Bacteria</taxon>
        <taxon>Bacillati</taxon>
        <taxon>Actinomycetota</taxon>
        <taxon>Actinomycetes</taxon>
        <taxon>Propionibacteriales</taxon>
        <taxon>Propionibacteriaceae</taxon>
        <taxon>Tessaracoccus</taxon>
    </lineage>
</organism>
<evidence type="ECO:0000256" key="1">
    <source>
        <dbReference type="ARBA" id="ARBA00010555"/>
    </source>
</evidence>
<dbReference type="GO" id="GO:0006310">
    <property type="term" value="P:DNA recombination"/>
    <property type="evidence" value="ECO:0007669"/>
    <property type="project" value="UniProtKB-KW"/>
</dbReference>
<keyword evidence="7" id="KW-0255">Endonuclease</keyword>
<evidence type="ECO:0000259" key="8">
    <source>
        <dbReference type="Pfam" id="PF00149"/>
    </source>
</evidence>